<evidence type="ECO:0000313" key="3">
    <source>
        <dbReference type="EMBL" id="TDT41388.1"/>
    </source>
</evidence>
<dbReference type="Pfam" id="PF07885">
    <property type="entry name" value="Ion_trans_2"/>
    <property type="match status" value="1"/>
</dbReference>
<proteinExistence type="predicted"/>
<dbReference type="RefSeq" id="WP_166646027.1">
    <property type="nucleotide sequence ID" value="NZ_SOAX01000003.1"/>
</dbReference>
<feature type="transmembrane region" description="Helical" evidence="1">
    <location>
        <begin position="6"/>
        <end position="31"/>
    </location>
</feature>
<dbReference type="Gene3D" id="1.10.287.70">
    <property type="match status" value="1"/>
</dbReference>
<dbReference type="AlphaFoldDB" id="A0A4V3EQY3"/>
<name>A0A4V3EQY3_9GAMM</name>
<gene>
    <name evidence="3" type="ORF">DES49_1471</name>
</gene>
<organism evidence="3 4">
    <name type="scientific">Halospina denitrificans</name>
    <dbReference type="NCBI Taxonomy" id="332522"/>
    <lineage>
        <taxon>Bacteria</taxon>
        <taxon>Pseudomonadati</taxon>
        <taxon>Pseudomonadota</taxon>
        <taxon>Gammaproteobacteria</taxon>
        <taxon>Halospina</taxon>
    </lineage>
</organism>
<dbReference type="InterPro" id="IPR013099">
    <property type="entry name" value="K_chnl_dom"/>
</dbReference>
<keyword evidence="1" id="KW-0812">Transmembrane</keyword>
<accession>A0A4V3EQY3</accession>
<dbReference type="SUPFAM" id="SSF81324">
    <property type="entry name" value="Voltage-gated potassium channels"/>
    <property type="match status" value="1"/>
</dbReference>
<reference evidence="3 4" key="1">
    <citation type="submission" date="2019-03" db="EMBL/GenBank/DDBJ databases">
        <title>Genomic Encyclopedia of Type Strains, Phase IV (KMG-IV): sequencing the most valuable type-strain genomes for metagenomic binning, comparative biology and taxonomic classification.</title>
        <authorList>
            <person name="Goeker M."/>
        </authorList>
    </citation>
    <scope>NUCLEOTIDE SEQUENCE [LARGE SCALE GENOMIC DNA]</scope>
    <source>
        <strain evidence="3 4">DSM 15505</strain>
    </source>
</reference>
<dbReference type="Proteomes" id="UP000295830">
    <property type="component" value="Unassembled WGS sequence"/>
</dbReference>
<keyword evidence="4" id="KW-1185">Reference proteome</keyword>
<feature type="domain" description="Potassium channel" evidence="2">
    <location>
        <begin position="71"/>
        <end position="136"/>
    </location>
</feature>
<protein>
    <submittedName>
        <fullName evidence="3">Ion channel</fullName>
    </submittedName>
</protein>
<evidence type="ECO:0000256" key="1">
    <source>
        <dbReference type="SAM" id="Phobius"/>
    </source>
</evidence>
<keyword evidence="1" id="KW-0472">Membrane</keyword>
<evidence type="ECO:0000259" key="2">
    <source>
        <dbReference type="Pfam" id="PF07885"/>
    </source>
</evidence>
<comment type="caution">
    <text evidence="3">The sequence shown here is derived from an EMBL/GenBank/DDBJ whole genome shotgun (WGS) entry which is preliminary data.</text>
</comment>
<dbReference type="EMBL" id="SOAX01000003">
    <property type="protein sequence ID" value="TDT41388.1"/>
    <property type="molecule type" value="Genomic_DNA"/>
</dbReference>
<evidence type="ECO:0000313" key="4">
    <source>
        <dbReference type="Proteomes" id="UP000295830"/>
    </source>
</evidence>
<feature type="transmembrane region" description="Helical" evidence="1">
    <location>
        <begin position="43"/>
        <end position="64"/>
    </location>
</feature>
<sequence length="144" mass="15780">MLTPIHFVVATATLATLVVCVSIHGVAAAFLMRRLPALKLHAAATVILMVLGLFVAHVVEIWLFGILSWTLVQFEGAGAVVGQQDVMTVLDHVYFSAVSYTTLGYGEVYPVGPIRFIFGTEALTGFMLITWSASITFLEMQRFW</sequence>
<keyword evidence="1" id="KW-1133">Transmembrane helix</keyword>
<feature type="transmembrane region" description="Helical" evidence="1">
    <location>
        <begin position="116"/>
        <end position="138"/>
    </location>
</feature>